<keyword evidence="1" id="KW-0732">Signal</keyword>
<dbReference type="SUPFAM" id="SSF56281">
    <property type="entry name" value="Metallo-hydrolase/oxidoreductase"/>
    <property type="match status" value="1"/>
</dbReference>
<feature type="chain" id="PRO_5046945710" evidence="1">
    <location>
        <begin position="20"/>
        <end position="290"/>
    </location>
</feature>
<dbReference type="InterPro" id="IPR050855">
    <property type="entry name" value="NDM-1-like"/>
</dbReference>
<proteinExistence type="predicted"/>
<keyword evidence="4" id="KW-1185">Reference proteome</keyword>
<sequence length="290" mass="31850">MKARLTLLLAIAASAPLYAAESLKLEVYNPGESSIFAVSSEIISGPREVVLIDAQFQRNDAEALVKRIKATGKQLTTVFISQSDPDYYFGLETLHNAFPQAKILATAATVDLIKQTKDGKLAFWGPKMAENAPRSLIVPQVLEGHTLKVDGEVIEVKGFDGPQPQNSWLWIPTLKTALGGVLVSGNNIHVWLADAQSAEERAVWQQKLEDIKALRPLRVIPGHFLPGAAETITSVNFTQRYLQNAEKNLAKSQDSRAFIAAMNAQYPQLKDTSSLELSAKVLKGEMKWPM</sequence>
<dbReference type="EMBL" id="JBANEI010000004">
    <property type="protein sequence ID" value="MEI2681601.1"/>
    <property type="molecule type" value="Genomic_DNA"/>
</dbReference>
<reference evidence="3 4" key="1">
    <citation type="submission" date="2024-02" db="EMBL/GenBank/DDBJ databases">
        <title>First report Erwinia aphidicola in onion in Chile.</title>
        <authorList>
            <person name="Valenzuela M."/>
            <person name="Pena M."/>
            <person name="Dutta B."/>
        </authorList>
    </citation>
    <scope>NUCLEOTIDE SEQUENCE [LARGE SCALE GENOMIC DNA]</scope>
    <source>
        <strain evidence="3 4">QCJ3A</strain>
    </source>
</reference>
<dbReference type="Gene3D" id="3.60.15.10">
    <property type="entry name" value="Ribonuclease Z/Hydroxyacylglutathione hydrolase-like"/>
    <property type="match status" value="1"/>
</dbReference>
<accession>A0ABU8DDM1</accession>
<dbReference type="CDD" id="cd07739">
    <property type="entry name" value="metallo-hydrolase-like_MBL-fold"/>
    <property type="match status" value="1"/>
</dbReference>
<name>A0ABU8DDM1_ERWAP</name>
<gene>
    <name evidence="3" type="ORF">V8N49_07990</name>
</gene>
<dbReference type="InterPro" id="IPR001279">
    <property type="entry name" value="Metallo-B-lactamas"/>
</dbReference>
<evidence type="ECO:0000256" key="1">
    <source>
        <dbReference type="SAM" id="SignalP"/>
    </source>
</evidence>
<feature type="signal peptide" evidence="1">
    <location>
        <begin position="1"/>
        <end position="19"/>
    </location>
</feature>
<comment type="caution">
    <text evidence="3">The sequence shown here is derived from an EMBL/GenBank/DDBJ whole genome shotgun (WGS) entry which is preliminary data.</text>
</comment>
<dbReference type="PANTHER" id="PTHR42951">
    <property type="entry name" value="METALLO-BETA-LACTAMASE DOMAIN-CONTAINING"/>
    <property type="match status" value="1"/>
</dbReference>
<organism evidence="3 4">
    <name type="scientific">Erwinia aphidicola</name>
    <dbReference type="NCBI Taxonomy" id="68334"/>
    <lineage>
        <taxon>Bacteria</taxon>
        <taxon>Pseudomonadati</taxon>
        <taxon>Pseudomonadota</taxon>
        <taxon>Gammaproteobacteria</taxon>
        <taxon>Enterobacterales</taxon>
        <taxon>Erwiniaceae</taxon>
        <taxon>Erwinia</taxon>
    </lineage>
</organism>
<evidence type="ECO:0000313" key="4">
    <source>
        <dbReference type="Proteomes" id="UP001306592"/>
    </source>
</evidence>
<feature type="domain" description="Metallo-beta-lactamase" evidence="2">
    <location>
        <begin position="37"/>
        <end position="223"/>
    </location>
</feature>
<dbReference type="Pfam" id="PF00753">
    <property type="entry name" value="Lactamase_B"/>
    <property type="match status" value="1"/>
</dbReference>
<dbReference type="SMART" id="SM00849">
    <property type="entry name" value="Lactamase_B"/>
    <property type="match status" value="1"/>
</dbReference>
<dbReference type="Proteomes" id="UP001306592">
    <property type="component" value="Unassembled WGS sequence"/>
</dbReference>
<evidence type="ECO:0000259" key="2">
    <source>
        <dbReference type="SMART" id="SM00849"/>
    </source>
</evidence>
<dbReference type="RefSeq" id="WP_336202840.1">
    <property type="nucleotide sequence ID" value="NZ_JBANEI010000004.1"/>
</dbReference>
<protein>
    <submittedName>
        <fullName evidence="3">MBL fold metallo-hydrolase</fullName>
    </submittedName>
</protein>
<dbReference type="PANTHER" id="PTHR42951:SF14">
    <property type="entry name" value="METALLO-BETA-LACTAMASE SUPERFAMILY PROTEIN"/>
    <property type="match status" value="1"/>
</dbReference>
<evidence type="ECO:0000313" key="3">
    <source>
        <dbReference type="EMBL" id="MEI2681601.1"/>
    </source>
</evidence>
<dbReference type="InterPro" id="IPR036866">
    <property type="entry name" value="RibonucZ/Hydroxyglut_hydro"/>
</dbReference>